<reference evidence="1 2" key="5">
    <citation type="journal article" date="2007" name="Extremophiles">
        <title>Intragenomic diversity of the V1 regions of 16S rRNA genes in high-alkaline protease-producing Bacillus clausii spp.</title>
        <authorList>
            <person name="Kageyama Y."/>
            <person name="Takaki Y."/>
            <person name="Shimamura S."/>
            <person name="Nishi S."/>
            <person name="Nogi Y."/>
            <person name="Uchimura K."/>
            <person name="Kobayashi T."/>
            <person name="Hitomi J."/>
            <person name="Ozaki K."/>
            <person name="Kawai S."/>
            <person name="Ito S."/>
            <person name="Horikoshi K."/>
        </authorList>
    </citation>
    <scope>NUCLEOTIDE SEQUENCE [LARGE SCALE GENOMIC DNA]</scope>
    <source>
        <strain evidence="1 2">KSM-K16</strain>
    </source>
</reference>
<reference evidence="2" key="4">
    <citation type="submission" date="2003-10" db="EMBL/GenBank/DDBJ databases">
        <title>The complete genome sequence of the alkaliphilic Bacillus clausii KSM-K16.</title>
        <authorList>
            <person name="Takaki Y."/>
            <person name="Kageyama Y."/>
            <person name="Shimamura S."/>
            <person name="Suzuki H."/>
            <person name="Nishi S."/>
            <person name="Hatada Y."/>
            <person name="Kawai S."/>
            <person name="Ito S."/>
            <person name="Horikoshi K."/>
        </authorList>
    </citation>
    <scope>NUCLEOTIDE SEQUENCE [LARGE SCALE GENOMIC DNA]</scope>
    <source>
        <strain evidence="2">KSM-K16</strain>
    </source>
</reference>
<evidence type="ECO:0000313" key="2">
    <source>
        <dbReference type="Proteomes" id="UP000001168"/>
    </source>
</evidence>
<sequence>MSSKNALFFCAKINCCVTFILEWPSLCSNENSGVISENEKLKTRKQGFDVFFKRNKKPTRLEVDAPDGALVLYPTELEELREKEGKHFLFFITTDEDQTGYIVTSKPDNEGPGLLFPIQEEFDACSELFLAIPLPLSHSDSFVYKEASSYEEMTEAIEIAKNERKR</sequence>
<dbReference type="KEGG" id="bcl:ABC3600"/>
<dbReference type="EMBL" id="AP006627">
    <property type="protein sequence ID" value="BAD66133.1"/>
    <property type="molecule type" value="Genomic_DNA"/>
</dbReference>
<dbReference type="AlphaFoldDB" id="Q5WBX7"/>
<dbReference type="Proteomes" id="UP000001168">
    <property type="component" value="Chromosome"/>
</dbReference>
<protein>
    <submittedName>
        <fullName evidence="1">Uncharacterized protein</fullName>
    </submittedName>
</protein>
<accession>Q5WBX7</accession>
<reference evidence="1 2" key="3">
    <citation type="journal article" date="1997" name="Protein Eng.">
        <title>High-resolution crystal structure of M-protease: phylogeny aided analysis of the high-alkaline adaptation mechanism.</title>
        <authorList>
            <person name="Shirai T."/>
            <person name="Suzuki A."/>
            <person name="Yamane T."/>
            <person name="Ashida T."/>
            <person name="Kobayashi T."/>
            <person name="Ito S."/>
        </authorList>
    </citation>
    <scope>NUCLEOTIDE SEQUENCE [LARGE SCALE GENOMIC DNA]</scope>
    <source>
        <strain evidence="1 2">KSM-K16</strain>
    </source>
</reference>
<reference evidence="1 2" key="1">
    <citation type="journal article" date="1994" name="J. Ferment. Bioeng.">
        <title>Molecular cloning and nucleotide sequence of the gene for an alkaline protease from the alkalophilic Bacillus sp. KSM-K16.</title>
        <authorList>
            <person name="Hakamada Y."/>
            <person name="Kobayashi T."/>
            <person name="Hitomi J."/>
            <person name="Kawai S."/>
            <person name="Ito S."/>
        </authorList>
    </citation>
    <scope>NUCLEOTIDE SEQUENCE [LARGE SCALE GENOMIC DNA]</scope>
    <source>
        <strain evidence="1 2">KSM-K16</strain>
    </source>
</reference>
<evidence type="ECO:0000313" key="1">
    <source>
        <dbReference type="EMBL" id="BAD66133.1"/>
    </source>
</evidence>
<gene>
    <name evidence="1" type="ordered locus">ABC3600</name>
</gene>
<keyword evidence="2" id="KW-1185">Reference proteome</keyword>
<reference evidence="1 2" key="2">
    <citation type="journal article" date="1995" name="Appl. Microbiol. Biotechnol.">
        <title>Purification and properties of an alkaline protease from alkalophilic Bacillus sp. KSM-K16.</title>
        <authorList>
            <person name="Kobayashi T."/>
            <person name="Hakamada Y."/>
            <person name="Adachi S."/>
            <person name="Hitomi J."/>
            <person name="Yoshimatsu T."/>
            <person name="Koike K."/>
            <person name="Kawai S."/>
            <person name="Ito S."/>
        </authorList>
    </citation>
    <scope>NUCLEOTIDE SEQUENCE [LARGE SCALE GENOMIC DNA]</scope>
    <source>
        <strain evidence="1 2">KSM-K16</strain>
    </source>
</reference>
<proteinExistence type="predicted"/>
<organism evidence="1 2">
    <name type="scientific">Shouchella clausii (strain KSM-K16)</name>
    <name type="common">Alkalihalobacillus clausii</name>
    <dbReference type="NCBI Taxonomy" id="66692"/>
    <lineage>
        <taxon>Bacteria</taxon>
        <taxon>Bacillati</taxon>
        <taxon>Bacillota</taxon>
        <taxon>Bacilli</taxon>
        <taxon>Bacillales</taxon>
        <taxon>Bacillaceae</taxon>
        <taxon>Shouchella</taxon>
    </lineage>
</organism>
<name>Q5WBX7_SHOC1</name>
<dbReference type="HOGENOM" id="CLU_1599450_0_0_9"/>